<reference evidence="2" key="1">
    <citation type="journal article" date="2022" name="Mol. Ecol. Resour.">
        <title>The genomes of chicory, endive, great burdock and yacon provide insights into Asteraceae palaeo-polyploidization history and plant inulin production.</title>
        <authorList>
            <person name="Fan W."/>
            <person name="Wang S."/>
            <person name="Wang H."/>
            <person name="Wang A."/>
            <person name="Jiang F."/>
            <person name="Liu H."/>
            <person name="Zhao H."/>
            <person name="Xu D."/>
            <person name="Zhang Y."/>
        </authorList>
    </citation>
    <scope>NUCLEOTIDE SEQUENCE [LARGE SCALE GENOMIC DNA]</scope>
    <source>
        <strain evidence="2">cv. Punajuju</strain>
    </source>
</reference>
<evidence type="ECO:0000313" key="2">
    <source>
        <dbReference type="Proteomes" id="UP001055811"/>
    </source>
</evidence>
<comment type="caution">
    <text evidence="1">The sequence shown here is derived from an EMBL/GenBank/DDBJ whole genome shotgun (WGS) entry which is preliminary data.</text>
</comment>
<proteinExistence type="predicted"/>
<evidence type="ECO:0000313" key="1">
    <source>
        <dbReference type="EMBL" id="KAI3751615.1"/>
    </source>
</evidence>
<dbReference type="EMBL" id="CM042012">
    <property type="protein sequence ID" value="KAI3751615.1"/>
    <property type="molecule type" value="Genomic_DNA"/>
</dbReference>
<name>A0ACB9DYY0_CICIN</name>
<protein>
    <submittedName>
        <fullName evidence="1">Uncharacterized protein</fullName>
    </submittedName>
</protein>
<dbReference type="Proteomes" id="UP001055811">
    <property type="component" value="Linkage Group LG04"/>
</dbReference>
<gene>
    <name evidence="1" type="ORF">L2E82_22706</name>
</gene>
<accession>A0ACB9DYY0</accession>
<sequence>MEVQMEPDRMGFAIMKQKEEKPTLGEEVVWRQALETVVAAPGGNHLLILRLAIGILETGVAGAKGRVNKWW</sequence>
<keyword evidence="2" id="KW-1185">Reference proteome</keyword>
<organism evidence="1 2">
    <name type="scientific">Cichorium intybus</name>
    <name type="common">Chicory</name>
    <dbReference type="NCBI Taxonomy" id="13427"/>
    <lineage>
        <taxon>Eukaryota</taxon>
        <taxon>Viridiplantae</taxon>
        <taxon>Streptophyta</taxon>
        <taxon>Embryophyta</taxon>
        <taxon>Tracheophyta</taxon>
        <taxon>Spermatophyta</taxon>
        <taxon>Magnoliopsida</taxon>
        <taxon>eudicotyledons</taxon>
        <taxon>Gunneridae</taxon>
        <taxon>Pentapetalae</taxon>
        <taxon>asterids</taxon>
        <taxon>campanulids</taxon>
        <taxon>Asterales</taxon>
        <taxon>Asteraceae</taxon>
        <taxon>Cichorioideae</taxon>
        <taxon>Cichorieae</taxon>
        <taxon>Cichoriinae</taxon>
        <taxon>Cichorium</taxon>
    </lineage>
</organism>
<reference evidence="1 2" key="2">
    <citation type="journal article" date="2022" name="Mol. Ecol. Resour.">
        <title>The genomes of chicory, endive, great burdock and yacon provide insights into Asteraceae paleo-polyploidization history and plant inulin production.</title>
        <authorList>
            <person name="Fan W."/>
            <person name="Wang S."/>
            <person name="Wang H."/>
            <person name="Wang A."/>
            <person name="Jiang F."/>
            <person name="Liu H."/>
            <person name="Zhao H."/>
            <person name="Xu D."/>
            <person name="Zhang Y."/>
        </authorList>
    </citation>
    <scope>NUCLEOTIDE SEQUENCE [LARGE SCALE GENOMIC DNA]</scope>
    <source>
        <strain evidence="2">cv. Punajuju</strain>
        <tissue evidence="1">Leaves</tissue>
    </source>
</reference>